<dbReference type="InterPro" id="IPR008949">
    <property type="entry name" value="Isoprenoid_synthase_dom_sf"/>
</dbReference>
<evidence type="ECO:0008006" key="4">
    <source>
        <dbReference type="Google" id="ProtNLM"/>
    </source>
</evidence>
<dbReference type="InterPro" id="IPR000092">
    <property type="entry name" value="Polyprenyl_synt"/>
</dbReference>
<dbReference type="Gene3D" id="1.10.600.10">
    <property type="entry name" value="Farnesyl Diphosphate Synthase"/>
    <property type="match status" value="1"/>
</dbReference>
<evidence type="ECO:0000313" key="3">
    <source>
        <dbReference type="Proteomes" id="UP000215224"/>
    </source>
</evidence>
<dbReference type="SUPFAM" id="SSF48576">
    <property type="entry name" value="Terpenoid synthases"/>
    <property type="match status" value="1"/>
</dbReference>
<dbReference type="GO" id="GO:0004659">
    <property type="term" value="F:prenyltransferase activity"/>
    <property type="evidence" value="ECO:0007669"/>
    <property type="project" value="InterPro"/>
</dbReference>
<sequence length="322" mass="37378">MNRQRFLEEVNTLLNCQSPFYMEDFKENVIASFAERSKPLHEKNVSFWSDLSLLLGEYYSVPASATERIAFSLEFALLAGDIMDDIKDRDNNDAPWGKLPLEDTMLLANWLYTNAYTIILRSPAEVFCKTKKSKILHCLSSHVSHALIGQWNESKLNVFCMEETEYWDYVYSKSGILIKMAFSIFEAYTTIKPENTLTHIQIGKSLGAVVQLQNDYLDIQSAQKSDLRKLMPNFILIKGIENSRIKGDTFATKLKEWYDNKELEKNRIEIMKNLQQSGSFDYCKFQIFYHRNKVDECLNMLKPPVQNEHSLSKLKHYLGITT</sequence>
<accession>A0A223KNT0</accession>
<dbReference type="CDD" id="cd00385">
    <property type="entry name" value="Isoprenoid_Biosyn_C1"/>
    <property type="match status" value="1"/>
</dbReference>
<keyword evidence="3" id="KW-1185">Reference proteome</keyword>
<dbReference type="GO" id="GO:0008299">
    <property type="term" value="P:isoprenoid biosynthetic process"/>
    <property type="evidence" value="ECO:0007669"/>
    <property type="project" value="InterPro"/>
</dbReference>
<dbReference type="AlphaFoldDB" id="A0A223KNT0"/>
<dbReference type="Pfam" id="PF00348">
    <property type="entry name" value="polyprenyl_synt"/>
    <property type="match status" value="1"/>
</dbReference>
<dbReference type="STRING" id="1314751.GCA_001591425_02209"/>
<keyword evidence="1" id="KW-0808">Transferase</keyword>
<dbReference type="RefSeq" id="WP_066415895.1">
    <property type="nucleotide sequence ID" value="NZ_CP018866.1"/>
</dbReference>
<proteinExistence type="inferred from homology"/>
<dbReference type="KEGG" id="bcoh:BC6307_06895"/>
<organism evidence="2 3">
    <name type="scientific">Sutcliffiella cohnii</name>
    <dbReference type="NCBI Taxonomy" id="33932"/>
    <lineage>
        <taxon>Bacteria</taxon>
        <taxon>Bacillati</taxon>
        <taxon>Bacillota</taxon>
        <taxon>Bacilli</taxon>
        <taxon>Bacillales</taxon>
        <taxon>Bacillaceae</taxon>
        <taxon>Sutcliffiella</taxon>
    </lineage>
</organism>
<evidence type="ECO:0000313" key="2">
    <source>
        <dbReference type="EMBL" id="AST91024.1"/>
    </source>
</evidence>
<comment type="similarity">
    <text evidence="1">Belongs to the FPP/GGPP synthase family.</text>
</comment>
<evidence type="ECO:0000256" key="1">
    <source>
        <dbReference type="RuleBase" id="RU004466"/>
    </source>
</evidence>
<reference evidence="2 3" key="1">
    <citation type="submission" date="2016-12" db="EMBL/GenBank/DDBJ databases">
        <title>The whole genome sequencing and assembly of Bacillus cohnii DSM 6307T strain.</title>
        <authorList>
            <person name="Lee Y.-J."/>
            <person name="Yi H."/>
            <person name="Bahn Y.-S."/>
            <person name="Kim J.F."/>
            <person name="Lee D.-W."/>
        </authorList>
    </citation>
    <scope>NUCLEOTIDE SEQUENCE [LARGE SCALE GENOMIC DNA]</scope>
    <source>
        <strain evidence="2 3">DSM 6307</strain>
    </source>
</reference>
<dbReference type="Proteomes" id="UP000215224">
    <property type="component" value="Chromosome"/>
</dbReference>
<name>A0A223KNT0_9BACI</name>
<dbReference type="EMBL" id="CP018866">
    <property type="protein sequence ID" value="AST91024.1"/>
    <property type="molecule type" value="Genomic_DNA"/>
</dbReference>
<gene>
    <name evidence="2" type="ORF">BC6307_06895</name>
</gene>
<protein>
    <recommendedName>
        <fullName evidence="4">Polyprenyl synthetase</fullName>
    </recommendedName>
</protein>